<organism evidence="5 6">
    <name type="scientific">Heracleum sosnowskyi</name>
    <dbReference type="NCBI Taxonomy" id="360622"/>
    <lineage>
        <taxon>Eukaryota</taxon>
        <taxon>Viridiplantae</taxon>
        <taxon>Streptophyta</taxon>
        <taxon>Embryophyta</taxon>
        <taxon>Tracheophyta</taxon>
        <taxon>Spermatophyta</taxon>
        <taxon>Magnoliopsida</taxon>
        <taxon>eudicotyledons</taxon>
        <taxon>Gunneridae</taxon>
        <taxon>Pentapetalae</taxon>
        <taxon>asterids</taxon>
        <taxon>campanulids</taxon>
        <taxon>Apiales</taxon>
        <taxon>Apiaceae</taxon>
        <taxon>Apioideae</taxon>
        <taxon>apioid superclade</taxon>
        <taxon>Tordylieae</taxon>
        <taxon>Tordyliinae</taxon>
        <taxon>Heracleum</taxon>
    </lineage>
</organism>
<keyword evidence="6" id="KW-1185">Reference proteome</keyword>
<dbReference type="PANTHER" id="PTHR31060">
    <property type="entry name" value="OSJNBA0011J08.25 PROTEIN-RELATED"/>
    <property type="match status" value="1"/>
</dbReference>
<comment type="function">
    <text evidence="1">May act as a substrate-specific adapter of an E3 ubiquitin-protein ligase complex (CUL3-RBX1-BTB) which mediates the ubiquitination and subsequent proteasomal degradation of target proteins.</text>
</comment>
<keyword evidence="3" id="KW-0833">Ubl conjugation pathway</keyword>
<reference evidence="5" key="2">
    <citation type="submission" date="2023-05" db="EMBL/GenBank/DDBJ databases">
        <authorList>
            <person name="Schelkunov M.I."/>
        </authorList>
    </citation>
    <scope>NUCLEOTIDE SEQUENCE</scope>
    <source>
        <strain evidence="5">Hsosn_3</strain>
        <tissue evidence="5">Leaf</tissue>
    </source>
</reference>
<dbReference type="Pfam" id="PF25553">
    <property type="entry name" value="BTB-POZ_ANK-like"/>
    <property type="match status" value="1"/>
</dbReference>
<name>A0AAD8IIW3_9APIA</name>
<gene>
    <name evidence="5" type="ORF">POM88_023128</name>
</gene>
<comment type="caution">
    <text evidence="5">The sequence shown here is derived from an EMBL/GenBank/DDBJ whole genome shotgun (WGS) entry which is preliminary data.</text>
</comment>
<sequence length="410" mass="45555">MASQLALRYGHSTKPKNFVTTMFMYTMNTTARTLMTVVQNSRTERWRAMACIKYMYMLITWMAFRVLRPVMDYFPFPLGPPATSRPYLLEGRFGIAPISSSFTSCPSSVPSMDMVLYEGYDAVPVQALGGALSQILSLLNNLPATSRKYQFAQTMADKIVDENVRDGHVELMQLNRMALASAFARTSNILYGSIKSCSQAEDNSSWTTRLVGSVFPLGSCIIKSLGTIFPLLGGGGSSMKQVALIGGVCEGHVVAEKHAQELLWLTNKMRLCGVVDEALVQWSVASGLASVALTANPRVQGFLVKISAILFGEIIRCNIDVAREVKFRLLAIWVPMFCYAENGIAYPILTGYEKAETEKIMDQLLSSMPVADQQIILTNWLQDFLISNSDWPNLQISYDRWCHTARKLIA</sequence>
<reference evidence="5" key="1">
    <citation type="submission" date="2023-02" db="EMBL/GenBank/DDBJ databases">
        <title>Genome of toxic invasive species Heracleum sosnowskyi carries increased number of genes despite the absence of recent whole-genome duplications.</title>
        <authorList>
            <person name="Schelkunov M."/>
            <person name="Shtratnikova V."/>
            <person name="Makarenko M."/>
            <person name="Klepikova A."/>
            <person name="Omelchenko D."/>
            <person name="Novikova G."/>
            <person name="Obukhova E."/>
            <person name="Bogdanov V."/>
            <person name="Penin A."/>
            <person name="Logacheva M."/>
        </authorList>
    </citation>
    <scope>NUCLEOTIDE SEQUENCE</scope>
    <source>
        <strain evidence="5">Hsosn_3</strain>
        <tissue evidence="5">Leaf</tissue>
    </source>
</reference>
<dbReference type="AlphaFoldDB" id="A0AAD8IIW3"/>
<dbReference type="PANTHER" id="PTHR31060:SF31">
    <property type="entry name" value="BTB_POZ DOMAIN PROTEIN"/>
    <property type="match status" value="1"/>
</dbReference>
<evidence type="ECO:0000256" key="2">
    <source>
        <dbReference type="ARBA" id="ARBA00004906"/>
    </source>
</evidence>
<dbReference type="Proteomes" id="UP001237642">
    <property type="component" value="Unassembled WGS sequence"/>
</dbReference>
<dbReference type="EMBL" id="JAUIZM010000005">
    <property type="protein sequence ID" value="KAK1385393.1"/>
    <property type="molecule type" value="Genomic_DNA"/>
</dbReference>
<accession>A0AAD8IIW3</accession>
<feature type="domain" description="At3g05675-like ankyrin-like" evidence="4">
    <location>
        <begin position="258"/>
        <end position="402"/>
    </location>
</feature>
<evidence type="ECO:0000259" key="4">
    <source>
        <dbReference type="Pfam" id="PF25553"/>
    </source>
</evidence>
<evidence type="ECO:0000313" key="6">
    <source>
        <dbReference type="Proteomes" id="UP001237642"/>
    </source>
</evidence>
<comment type="pathway">
    <text evidence="2">Protein modification; protein ubiquitination.</text>
</comment>
<proteinExistence type="predicted"/>
<evidence type="ECO:0000256" key="1">
    <source>
        <dbReference type="ARBA" id="ARBA00002668"/>
    </source>
</evidence>
<dbReference type="InterPro" id="IPR038920">
    <property type="entry name" value="At3g05675-like"/>
</dbReference>
<protein>
    <submittedName>
        <fullName evidence="5">BTB/POZ domain protein</fullName>
    </submittedName>
</protein>
<evidence type="ECO:0000313" key="5">
    <source>
        <dbReference type="EMBL" id="KAK1385393.1"/>
    </source>
</evidence>
<evidence type="ECO:0000256" key="3">
    <source>
        <dbReference type="ARBA" id="ARBA00022786"/>
    </source>
</evidence>
<dbReference type="InterPro" id="IPR058039">
    <property type="entry name" value="At3g05675-like_ankyrin"/>
</dbReference>